<evidence type="ECO:0000313" key="1">
    <source>
        <dbReference type="EMBL" id="BBZ11593.1"/>
    </source>
</evidence>
<accession>A0ABM7KKQ9</accession>
<reference evidence="1 2" key="1">
    <citation type="journal article" date="2019" name="Emerg. Microbes Infect.">
        <title>Comprehensive subspecies identification of 175 nontuberculous mycobacteria species based on 7547 genomic profiles.</title>
        <authorList>
            <person name="Matsumoto Y."/>
            <person name="Kinjo T."/>
            <person name="Motooka D."/>
            <person name="Nabeya D."/>
            <person name="Jung N."/>
            <person name="Uechi K."/>
            <person name="Horii T."/>
            <person name="Iida T."/>
            <person name="Fujita J."/>
            <person name="Nakamura S."/>
        </authorList>
    </citation>
    <scope>NUCLEOTIDE SEQUENCE [LARGE SCALE GENOMIC DNA]</scope>
    <source>
        <strain evidence="1 2">JCM 12687</strain>
    </source>
</reference>
<evidence type="ECO:0000313" key="2">
    <source>
        <dbReference type="Proteomes" id="UP000467379"/>
    </source>
</evidence>
<organism evidence="1 2">
    <name type="scientific">Mycobacterium branderi</name>
    <dbReference type="NCBI Taxonomy" id="43348"/>
    <lineage>
        <taxon>Bacteria</taxon>
        <taxon>Bacillati</taxon>
        <taxon>Actinomycetota</taxon>
        <taxon>Actinomycetes</taxon>
        <taxon>Mycobacteriales</taxon>
        <taxon>Mycobacteriaceae</taxon>
        <taxon>Mycobacterium</taxon>
    </lineage>
</organism>
<proteinExistence type="predicted"/>
<gene>
    <name evidence="1" type="ORF">MBRA_17880</name>
</gene>
<dbReference type="InterPro" id="IPR012338">
    <property type="entry name" value="Beta-lactam/transpept-like"/>
</dbReference>
<name>A0ABM7KKQ9_9MYCO</name>
<sequence length="245" mass="26032">MDQRSNAAALTADFAQLETRLDATIGLAVSVVGSLETPMMLGHWQSGPAWSTMKVPVAIAALRELDRPKVTDAMIAAITQSDNAAAEALWQSLGDPVTAARKVEAVLRESGDPTIVQSHRIRAEFTAFGQTEWPLAEQARFTAIAFCDSRNAPIFALMNDIADHQRWGIGVIPGTRFKGGWGPSPSGDYLVRQIGLLTTPTGMTAVALAAQPASGSFADGTHDLTAIANWLAQHLGDLPAGKCDR</sequence>
<dbReference type="Proteomes" id="UP000467379">
    <property type="component" value="Chromosome"/>
</dbReference>
<dbReference type="Gene3D" id="3.40.710.10">
    <property type="entry name" value="DD-peptidase/beta-lactamase superfamily"/>
    <property type="match status" value="1"/>
</dbReference>
<dbReference type="SUPFAM" id="SSF56601">
    <property type="entry name" value="beta-lactamase/transpeptidase-like"/>
    <property type="match status" value="1"/>
</dbReference>
<keyword evidence="2" id="KW-1185">Reference proteome</keyword>
<dbReference type="EMBL" id="AP022606">
    <property type="protein sequence ID" value="BBZ11593.1"/>
    <property type="molecule type" value="Genomic_DNA"/>
</dbReference>
<protein>
    <recommendedName>
        <fullName evidence="3">Serine hydrolase</fullName>
    </recommendedName>
</protein>
<evidence type="ECO:0008006" key="3">
    <source>
        <dbReference type="Google" id="ProtNLM"/>
    </source>
</evidence>